<dbReference type="PANTHER" id="PTHR10314">
    <property type="entry name" value="CYSTATHIONINE BETA-SYNTHASE"/>
    <property type="match status" value="1"/>
</dbReference>
<reference evidence="2" key="1">
    <citation type="submission" date="2015-04" db="UniProtKB">
        <authorList>
            <consortium name="EnsemblPlants"/>
        </authorList>
    </citation>
    <scope>IDENTIFICATION</scope>
</reference>
<dbReference type="Gene3D" id="3.40.50.1100">
    <property type="match status" value="2"/>
</dbReference>
<evidence type="ECO:0000313" key="2">
    <source>
        <dbReference type="EnsemblPlants" id="OPUNC03G24630.5"/>
    </source>
</evidence>
<dbReference type="Proteomes" id="UP000026962">
    <property type="component" value="Chromosome 3"/>
</dbReference>
<dbReference type="GO" id="GO:0006535">
    <property type="term" value="P:cysteine biosynthetic process from serine"/>
    <property type="evidence" value="ECO:0007669"/>
    <property type="project" value="InterPro"/>
</dbReference>
<comment type="cofactor">
    <cofactor evidence="1">
        <name>pyridoxal 5'-phosphate</name>
        <dbReference type="ChEBI" id="CHEBI:597326"/>
    </cofactor>
</comment>
<dbReference type="InterPro" id="IPR050214">
    <property type="entry name" value="Cys_Synth/Cystath_Beta-Synth"/>
</dbReference>
<evidence type="ECO:0000313" key="3">
    <source>
        <dbReference type="Proteomes" id="UP000026962"/>
    </source>
</evidence>
<proteinExistence type="predicted"/>
<evidence type="ECO:0008006" key="4">
    <source>
        <dbReference type="Google" id="ProtNLM"/>
    </source>
</evidence>
<sequence length="247" mass="27188">MSRRYLKASPDRHCRLPADGLASSSSRRGSPIPRVCVGEEGPWSVSIREGARSGGLGGALLDPATRPNLWANFYEVDGEVIDEEASSHPRQATNTTTPCASYPLAVYDIPCREKGLIKPPTLDLVDGMIIQCIFIKMICSFGICHLIVKTPVVYLNKVVDGYEARIADKLEIVEPSSSVKDRIGYSMIIDAEEKGLITPGKVGNKEQADYEAQLLSVFDYVRDKLYNGAAYLEMKSTTTEKWATETH</sequence>
<keyword evidence="3" id="KW-1185">Reference proteome</keyword>
<dbReference type="PROSITE" id="PS00901">
    <property type="entry name" value="CYS_SYNTHASE"/>
    <property type="match status" value="1"/>
</dbReference>
<dbReference type="AlphaFoldDB" id="A0A0E0KGL7"/>
<dbReference type="Gramene" id="OPUNC03G24630.5">
    <property type="protein sequence ID" value="OPUNC03G24630.5"/>
    <property type="gene ID" value="OPUNC03G24630"/>
</dbReference>
<name>A0A0E0KGL7_ORYPU</name>
<dbReference type="InterPro" id="IPR036052">
    <property type="entry name" value="TrpB-like_PALP_sf"/>
</dbReference>
<dbReference type="EnsemblPlants" id="OPUNC03G24630.5">
    <property type="protein sequence ID" value="OPUNC03G24630.5"/>
    <property type="gene ID" value="OPUNC03G24630"/>
</dbReference>
<accession>A0A0E0KGL7</accession>
<reference evidence="2" key="2">
    <citation type="submission" date="2018-05" db="EMBL/GenBank/DDBJ databases">
        <title>OpunRS2 (Oryza punctata Reference Sequence Version 2).</title>
        <authorList>
            <person name="Zhang J."/>
            <person name="Kudrna D."/>
            <person name="Lee S."/>
            <person name="Talag J."/>
            <person name="Welchert J."/>
            <person name="Wing R.A."/>
        </authorList>
    </citation>
    <scope>NUCLEOTIDE SEQUENCE [LARGE SCALE GENOMIC DNA]</scope>
</reference>
<evidence type="ECO:0000256" key="1">
    <source>
        <dbReference type="ARBA" id="ARBA00001933"/>
    </source>
</evidence>
<dbReference type="InterPro" id="IPR001216">
    <property type="entry name" value="P-phosphate_BS"/>
</dbReference>
<protein>
    <recommendedName>
        <fullName evidence="4">Tryptophan synthase beta chain-like PALP domain-containing protein</fullName>
    </recommendedName>
</protein>
<dbReference type="SUPFAM" id="SSF53686">
    <property type="entry name" value="Tryptophan synthase beta subunit-like PLP-dependent enzymes"/>
    <property type="match status" value="1"/>
</dbReference>
<organism evidence="2">
    <name type="scientific">Oryza punctata</name>
    <name type="common">Red rice</name>
    <dbReference type="NCBI Taxonomy" id="4537"/>
    <lineage>
        <taxon>Eukaryota</taxon>
        <taxon>Viridiplantae</taxon>
        <taxon>Streptophyta</taxon>
        <taxon>Embryophyta</taxon>
        <taxon>Tracheophyta</taxon>
        <taxon>Spermatophyta</taxon>
        <taxon>Magnoliopsida</taxon>
        <taxon>Liliopsida</taxon>
        <taxon>Poales</taxon>
        <taxon>Poaceae</taxon>
        <taxon>BOP clade</taxon>
        <taxon>Oryzoideae</taxon>
        <taxon>Oryzeae</taxon>
        <taxon>Oryzinae</taxon>
        <taxon>Oryza</taxon>
    </lineage>
</organism>